<organism evidence="2 3">
    <name type="scientific">Candidatus Fimiplasma intestinipullorum</name>
    <dbReference type="NCBI Taxonomy" id="2840825"/>
    <lineage>
        <taxon>Bacteria</taxon>
        <taxon>Bacillati</taxon>
        <taxon>Bacillota</taxon>
        <taxon>Clostridia</taxon>
        <taxon>Eubacteriales</taxon>
        <taxon>Candidatus Fimiplasma</taxon>
    </lineage>
</organism>
<gene>
    <name evidence="2" type="ORF">IAD15_02365</name>
</gene>
<dbReference type="Gene3D" id="2.60.120.10">
    <property type="entry name" value="Jelly Rolls"/>
    <property type="match status" value="1"/>
</dbReference>
<reference evidence="2" key="1">
    <citation type="submission" date="2020-10" db="EMBL/GenBank/DDBJ databases">
        <authorList>
            <person name="Gilroy R."/>
        </authorList>
    </citation>
    <scope>NUCLEOTIDE SEQUENCE</scope>
    <source>
        <strain evidence="2">CHK195-11698</strain>
    </source>
</reference>
<dbReference type="EMBL" id="DVMJ01000015">
    <property type="protein sequence ID" value="HIU12904.1"/>
    <property type="molecule type" value="Genomic_DNA"/>
</dbReference>
<accession>A0A9D1HP23</accession>
<proteinExistence type="predicted"/>
<evidence type="ECO:0000313" key="2">
    <source>
        <dbReference type="EMBL" id="HIU12904.1"/>
    </source>
</evidence>
<evidence type="ECO:0000259" key="1">
    <source>
        <dbReference type="Pfam" id="PF07883"/>
    </source>
</evidence>
<name>A0A9D1HP23_9FIRM</name>
<dbReference type="InterPro" id="IPR014710">
    <property type="entry name" value="RmlC-like_jellyroll"/>
</dbReference>
<evidence type="ECO:0000313" key="3">
    <source>
        <dbReference type="Proteomes" id="UP000824175"/>
    </source>
</evidence>
<comment type="caution">
    <text evidence="2">The sequence shown here is derived from an EMBL/GenBank/DDBJ whole genome shotgun (WGS) entry which is preliminary data.</text>
</comment>
<reference evidence="2" key="2">
    <citation type="journal article" date="2021" name="PeerJ">
        <title>Extensive microbial diversity within the chicken gut microbiome revealed by metagenomics and culture.</title>
        <authorList>
            <person name="Gilroy R."/>
            <person name="Ravi A."/>
            <person name="Getino M."/>
            <person name="Pursley I."/>
            <person name="Horton D.L."/>
            <person name="Alikhan N.F."/>
            <person name="Baker D."/>
            <person name="Gharbi K."/>
            <person name="Hall N."/>
            <person name="Watson M."/>
            <person name="Adriaenssens E.M."/>
            <person name="Foster-Nyarko E."/>
            <person name="Jarju S."/>
            <person name="Secka A."/>
            <person name="Antonio M."/>
            <person name="Oren A."/>
            <person name="Chaudhuri R.R."/>
            <person name="La Ragione R."/>
            <person name="Hildebrand F."/>
            <person name="Pallen M.J."/>
        </authorList>
    </citation>
    <scope>NUCLEOTIDE SEQUENCE</scope>
    <source>
        <strain evidence="2">CHK195-11698</strain>
    </source>
</reference>
<sequence>MIEQIFKLTQGNEKTVEKVIIDENIHYMHMILNKGECLPEHFSNAKNVYITVVRGTLSATLNEQETHEYQAGTVLKVPFHTKMNLKNVSEETLEFIVVKAPAPNC</sequence>
<dbReference type="InterPro" id="IPR011051">
    <property type="entry name" value="RmlC_Cupin_sf"/>
</dbReference>
<feature type="domain" description="Cupin type-2" evidence="1">
    <location>
        <begin position="29"/>
        <end position="98"/>
    </location>
</feature>
<dbReference type="SUPFAM" id="SSF51182">
    <property type="entry name" value="RmlC-like cupins"/>
    <property type="match status" value="1"/>
</dbReference>
<dbReference type="Pfam" id="PF07883">
    <property type="entry name" value="Cupin_2"/>
    <property type="match status" value="1"/>
</dbReference>
<dbReference type="Proteomes" id="UP000824175">
    <property type="component" value="Unassembled WGS sequence"/>
</dbReference>
<protein>
    <submittedName>
        <fullName evidence="2">Cupin domain-containing protein</fullName>
    </submittedName>
</protein>
<dbReference type="InterPro" id="IPR013096">
    <property type="entry name" value="Cupin_2"/>
</dbReference>
<dbReference type="AlphaFoldDB" id="A0A9D1HP23"/>
<dbReference type="CDD" id="cd20290">
    <property type="entry name" value="cupin_Mj0764-like"/>
    <property type="match status" value="1"/>
</dbReference>